<comment type="catalytic activity">
    <reaction evidence="1 18 19">
        <text>(6R)-NADHX = (6S)-NADHX</text>
        <dbReference type="Rhea" id="RHEA:32215"/>
        <dbReference type="ChEBI" id="CHEBI:64074"/>
        <dbReference type="ChEBI" id="CHEBI:64075"/>
        <dbReference type="EC" id="5.1.99.6"/>
    </reaction>
</comment>
<dbReference type="HAMAP" id="MF_01966">
    <property type="entry name" value="NADHX_epimerase"/>
    <property type="match status" value="1"/>
</dbReference>
<evidence type="ECO:0000256" key="15">
    <source>
        <dbReference type="ARBA" id="ARBA00048238"/>
    </source>
</evidence>
<comment type="catalytic activity">
    <reaction evidence="2 18 19">
        <text>(6R)-NADPHX = (6S)-NADPHX</text>
        <dbReference type="Rhea" id="RHEA:32227"/>
        <dbReference type="ChEBI" id="CHEBI:64076"/>
        <dbReference type="ChEBI" id="CHEBI:64077"/>
        <dbReference type="EC" id="5.1.99.6"/>
    </reaction>
</comment>
<dbReference type="SUPFAM" id="SSF53613">
    <property type="entry name" value="Ribokinase-like"/>
    <property type="match status" value="1"/>
</dbReference>
<dbReference type="GO" id="GO:0110051">
    <property type="term" value="P:metabolite repair"/>
    <property type="evidence" value="ECO:0007669"/>
    <property type="project" value="TreeGrafter"/>
</dbReference>
<dbReference type="KEGG" id="pnl:PNK_0071"/>
<dbReference type="NCBIfam" id="TIGR00196">
    <property type="entry name" value="yjeF_cterm"/>
    <property type="match status" value="1"/>
</dbReference>
<dbReference type="Pfam" id="PF03853">
    <property type="entry name" value="YjeF_N"/>
    <property type="match status" value="1"/>
</dbReference>
<dbReference type="Proteomes" id="UP000069902">
    <property type="component" value="Chromosome cPNK"/>
</dbReference>
<dbReference type="EMBL" id="LN879502">
    <property type="protein sequence ID" value="CUI15709.1"/>
    <property type="molecule type" value="Genomic_DNA"/>
</dbReference>
<keyword evidence="10 17" id="KW-0520">NAD</keyword>
<feature type="binding site" evidence="18">
    <location>
        <begin position="125"/>
        <end position="131"/>
    </location>
    <ligand>
        <name>(6S)-NADPHX</name>
        <dbReference type="ChEBI" id="CHEBI:64076"/>
    </ligand>
</feature>
<dbReference type="InterPro" id="IPR000631">
    <property type="entry name" value="CARKD"/>
</dbReference>
<organism evidence="22 23">
    <name type="scientific">Candidatus Protochlamydia naegleriophila</name>
    <dbReference type="NCBI Taxonomy" id="389348"/>
    <lineage>
        <taxon>Bacteria</taxon>
        <taxon>Pseudomonadati</taxon>
        <taxon>Chlamydiota</taxon>
        <taxon>Chlamydiia</taxon>
        <taxon>Parachlamydiales</taxon>
        <taxon>Parachlamydiaceae</taxon>
        <taxon>Candidatus Protochlamydia</taxon>
    </lineage>
</organism>
<evidence type="ECO:0000256" key="10">
    <source>
        <dbReference type="ARBA" id="ARBA00023027"/>
    </source>
</evidence>
<keyword evidence="13" id="KW-0511">Multifunctional enzyme</keyword>
<dbReference type="GO" id="GO:0046496">
    <property type="term" value="P:nicotinamide nucleotide metabolic process"/>
    <property type="evidence" value="ECO:0007669"/>
    <property type="project" value="UniProtKB-UniRule"/>
</dbReference>
<evidence type="ECO:0000256" key="8">
    <source>
        <dbReference type="ARBA" id="ARBA00022857"/>
    </source>
</evidence>
<comment type="cofactor">
    <cofactor evidence="17">
        <name>Mg(2+)</name>
        <dbReference type="ChEBI" id="CHEBI:18420"/>
    </cofactor>
</comment>
<comment type="similarity">
    <text evidence="4 19">In the C-terminal section; belongs to the NnrD/CARKD family.</text>
</comment>
<dbReference type="PROSITE" id="PS51383">
    <property type="entry name" value="YJEF_C_3"/>
    <property type="match status" value="1"/>
</dbReference>
<comment type="subunit">
    <text evidence="17">Homotetramer.</text>
</comment>
<feature type="binding site" evidence="18">
    <location>
        <begin position="59"/>
        <end position="63"/>
    </location>
    <ligand>
        <name>(6S)-NADPHX</name>
        <dbReference type="ChEBI" id="CHEBI:64076"/>
    </ligand>
</feature>
<feature type="binding site" evidence="17">
    <location>
        <begin position="405"/>
        <end position="409"/>
    </location>
    <ligand>
        <name>AMP</name>
        <dbReference type="ChEBI" id="CHEBI:456215"/>
    </ligand>
</feature>
<dbReference type="InterPro" id="IPR017953">
    <property type="entry name" value="Carbohydrate_kinase_pred_CS"/>
</dbReference>
<evidence type="ECO:0000256" key="12">
    <source>
        <dbReference type="ARBA" id="ARBA00023239"/>
    </source>
</evidence>
<reference evidence="23" key="1">
    <citation type="submission" date="2015-09" db="EMBL/GenBank/DDBJ databases">
        <authorList>
            <person name="Bertelli C."/>
        </authorList>
    </citation>
    <scope>NUCLEOTIDE SEQUENCE [LARGE SCALE GENOMIC DNA]</scope>
    <source>
        <strain evidence="23">KNic</strain>
    </source>
</reference>
<evidence type="ECO:0000256" key="1">
    <source>
        <dbReference type="ARBA" id="ARBA00000013"/>
    </source>
</evidence>
<comment type="similarity">
    <text evidence="18">Belongs to the NnrE/AIBP family.</text>
</comment>
<evidence type="ECO:0000313" key="23">
    <source>
        <dbReference type="Proteomes" id="UP000069902"/>
    </source>
</evidence>
<gene>
    <name evidence="17" type="primary">nnrD</name>
    <name evidence="18" type="synonym">nnrE</name>
    <name evidence="22" type="ORF">PNK_0071</name>
</gene>
<dbReference type="InterPro" id="IPR030677">
    <property type="entry name" value="Nnr"/>
</dbReference>
<evidence type="ECO:0000256" key="7">
    <source>
        <dbReference type="ARBA" id="ARBA00022840"/>
    </source>
</evidence>
<feature type="domain" description="YjeF C-terminal" evidence="20">
    <location>
        <begin position="221"/>
        <end position="495"/>
    </location>
</feature>
<keyword evidence="11 18" id="KW-0413">Isomerase</keyword>
<dbReference type="PANTHER" id="PTHR12592">
    <property type="entry name" value="ATP-DEPENDENT (S)-NAD(P)H-HYDRATE DEHYDRATASE FAMILY MEMBER"/>
    <property type="match status" value="1"/>
</dbReference>
<evidence type="ECO:0000256" key="6">
    <source>
        <dbReference type="ARBA" id="ARBA00022741"/>
    </source>
</evidence>
<dbReference type="GO" id="GO:0052855">
    <property type="term" value="F:ADP-dependent NAD(P)H-hydrate dehydratase activity"/>
    <property type="evidence" value="ECO:0007669"/>
    <property type="project" value="UniProtKB-UniRule"/>
</dbReference>
<dbReference type="CDD" id="cd01171">
    <property type="entry name" value="YXKO-related"/>
    <property type="match status" value="1"/>
</dbReference>
<evidence type="ECO:0000256" key="3">
    <source>
        <dbReference type="ARBA" id="ARBA00006001"/>
    </source>
</evidence>
<keyword evidence="5 18" id="KW-0479">Metal-binding</keyword>
<keyword evidence="23" id="KW-1185">Reference proteome</keyword>
<keyword evidence="8 17" id="KW-0521">NADP</keyword>
<evidence type="ECO:0000259" key="21">
    <source>
        <dbReference type="PROSITE" id="PS51385"/>
    </source>
</evidence>
<evidence type="ECO:0000256" key="19">
    <source>
        <dbReference type="PIRNR" id="PIRNR017184"/>
    </source>
</evidence>
<dbReference type="GO" id="GO:0052856">
    <property type="term" value="F:NAD(P)HX epimerase activity"/>
    <property type="evidence" value="ECO:0007669"/>
    <property type="project" value="UniProtKB-UniRule"/>
</dbReference>
<evidence type="ECO:0000256" key="11">
    <source>
        <dbReference type="ARBA" id="ARBA00023235"/>
    </source>
</evidence>
<evidence type="ECO:0000256" key="4">
    <source>
        <dbReference type="ARBA" id="ARBA00009524"/>
    </source>
</evidence>
<feature type="binding site" evidence="18">
    <location>
        <position position="154"/>
    </location>
    <ligand>
        <name>(6S)-NADPHX</name>
        <dbReference type="ChEBI" id="CHEBI:64076"/>
    </ligand>
</feature>
<feature type="binding site" evidence="17">
    <location>
        <position position="434"/>
    </location>
    <ligand>
        <name>AMP</name>
        <dbReference type="ChEBI" id="CHEBI:456215"/>
    </ligand>
</feature>
<feature type="binding site" evidence="18">
    <location>
        <position position="60"/>
    </location>
    <ligand>
        <name>K(+)</name>
        <dbReference type="ChEBI" id="CHEBI:29103"/>
    </ligand>
</feature>
<dbReference type="RefSeq" id="WP_059059574.1">
    <property type="nucleotide sequence ID" value="NZ_LN879502.1"/>
</dbReference>
<evidence type="ECO:0000256" key="5">
    <source>
        <dbReference type="ARBA" id="ARBA00022723"/>
    </source>
</evidence>
<dbReference type="InterPro" id="IPR029056">
    <property type="entry name" value="Ribokinase-like"/>
</dbReference>
<evidence type="ECO:0000256" key="18">
    <source>
        <dbReference type="HAMAP-Rule" id="MF_01966"/>
    </source>
</evidence>
<dbReference type="PIRSF" id="PIRSF017184">
    <property type="entry name" value="Nnr"/>
    <property type="match status" value="1"/>
</dbReference>
<comment type="function">
    <text evidence="14 19">Bifunctional enzyme that catalyzes the epimerization of the S- and R-forms of NAD(P)HX and the dehydration of the S-form of NAD(P)HX at the expense of ADP, which is converted to AMP. This allows the repair of both epimers of NAD(P)HX, a damaged form of NAD(P)H that is a result of enzymatic or heat-dependent hydration.</text>
</comment>
<proteinExistence type="inferred from homology"/>
<feature type="binding site" evidence="18">
    <location>
        <position position="121"/>
    </location>
    <ligand>
        <name>K(+)</name>
        <dbReference type="ChEBI" id="CHEBI:29103"/>
    </ligand>
</feature>
<dbReference type="InterPro" id="IPR004443">
    <property type="entry name" value="YjeF_N_dom"/>
</dbReference>
<keyword evidence="6 17" id="KW-0547">Nucleotide-binding</keyword>
<evidence type="ECO:0000256" key="16">
    <source>
        <dbReference type="ARBA" id="ARBA00049209"/>
    </source>
</evidence>
<dbReference type="GO" id="GO:0046872">
    <property type="term" value="F:metal ion binding"/>
    <property type="evidence" value="ECO:0007669"/>
    <property type="project" value="UniProtKB-UniRule"/>
</dbReference>
<dbReference type="EC" id="5.1.99.6" evidence="19"/>
<comment type="similarity">
    <text evidence="17">Belongs to the NnrD/CARKD family.</text>
</comment>
<comment type="catalytic activity">
    <reaction evidence="16 17 19">
        <text>(6S)-NADPHX + ADP = AMP + phosphate + NADPH + H(+)</text>
        <dbReference type="Rhea" id="RHEA:32235"/>
        <dbReference type="ChEBI" id="CHEBI:15378"/>
        <dbReference type="ChEBI" id="CHEBI:43474"/>
        <dbReference type="ChEBI" id="CHEBI:57783"/>
        <dbReference type="ChEBI" id="CHEBI:64076"/>
        <dbReference type="ChEBI" id="CHEBI:456215"/>
        <dbReference type="ChEBI" id="CHEBI:456216"/>
        <dbReference type="EC" id="4.2.1.136"/>
    </reaction>
</comment>
<keyword evidence="9 18" id="KW-0630">Potassium</keyword>
<protein>
    <recommendedName>
        <fullName evidence="19">Bifunctional NAD(P)H-hydrate repair enzyme</fullName>
    </recommendedName>
    <alternativeName>
        <fullName evidence="19">Nicotinamide nucleotide repair protein</fullName>
    </alternativeName>
    <domain>
        <recommendedName>
            <fullName evidence="19">ADP-dependent (S)-NAD(P)H-hydrate dehydratase</fullName>
            <ecNumber evidence="19">4.2.1.136</ecNumber>
        </recommendedName>
        <alternativeName>
            <fullName evidence="19">ADP-dependent NAD(P)HX dehydratase</fullName>
        </alternativeName>
    </domain>
    <domain>
        <recommendedName>
            <fullName evidence="19">NAD(P)H-hydrate epimerase</fullName>
            <ecNumber evidence="19">5.1.99.6</ecNumber>
        </recommendedName>
    </domain>
</protein>
<feature type="domain" description="YjeF N-terminal" evidence="21">
    <location>
        <begin position="9"/>
        <end position="211"/>
    </location>
</feature>
<dbReference type="PROSITE" id="PS01050">
    <property type="entry name" value="YJEF_C_2"/>
    <property type="match status" value="1"/>
</dbReference>
<dbReference type="SUPFAM" id="SSF64153">
    <property type="entry name" value="YjeF N-terminal domain-like"/>
    <property type="match status" value="1"/>
</dbReference>
<dbReference type="NCBIfam" id="TIGR00197">
    <property type="entry name" value="yjeF_nterm"/>
    <property type="match status" value="1"/>
</dbReference>
<dbReference type="Pfam" id="PF01256">
    <property type="entry name" value="Carb_kinase"/>
    <property type="match status" value="1"/>
</dbReference>
<dbReference type="Gene3D" id="3.40.50.10260">
    <property type="entry name" value="YjeF N-terminal domain"/>
    <property type="match status" value="1"/>
</dbReference>
<sequence length="500" mass="53538">MKVFTAKAMSQLEAEAYQQGHSEHDFMEKAGYGISLAIQDFVQTYPSIDHLILLSGKGNNGGDAFVAGRYLLEKGYSVSAVQLDELSHCSPLCQQNGKHFLDRGGKIEKQLVCQPGTLLIDGLFGTGFKGAVREPYASLIEQANASLCPILAIDIPSGLNGSTGEIEGAVIRATQTLFLGHPKSGFFLRDGWNVVGKLRFVDFGLPQAISDAEMGDFILMTSPFIKRLLPPLKRNRHKYQAGYVIGLAGSPSMPGAALLSSLAALRTGSGIVRLLHPKGMEAELANSPYELIKVPYSVDDPDTILQWLQKGSAIFVGPGLGRSEAINKLLQSTLRSLVKPCVIDADALIVFAEEPFKLPPQTVFTPHTGEMQTLLHQATHLNLNESLLQTCQQFAEQHAITLVLKGAPTFIFHPGKPILVNPTGNPGMATAGSGDVLTGMIASFLSQGLNGREAAALGVYLHGLAGDCTAKERGTRRGLIASDLIAHLNDAYSLLEESPA</sequence>
<comment type="catalytic activity">
    <reaction evidence="15 17 19">
        <text>(6S)-NADHX + ADP = AMP + phosphate + NADH + H(+)</text>
        <dbReference type="Rhea" id="RHEA:32223"/>
        <dbReference type="ChEBI" id="CHEBI:15378"/>
        <dbReference type="ChEBI" id="CHEBI:43474"/>
        <dbReference type="ChEBI" id="CHEBI:57945"/>
        <dbReference type="ChEBI" id="CHEBI:64074"/>
        <dbReference type="ChEBI" id="CHEBI:456215"/>
        <dbReference type="ChEBI" id="CHEBI:456216"/>
        <dbReference type="EC" id="4.2.1.136"/>
    </reaction>
</comment>
<dbReference type="HAMAP" id="MF_01965">
    <property type="entry name" value="NADHX_dehydratase"/>
    <property type="match status" value="1"/>
</dbReference>
<dbReference type="InParanoid" id="A0A0U5J9G0"/>
<evidence type="ECO:0000256" key="13">
    <source>
        <dbReference type="ARBA" id="ARBA00023268"/>
    </source>
</evidence>
<dbReference type="PANTHER" id="PTHR12592:SF0">
    <property type="entry name" value="ATP-DEPENDENT (S)-NAD(P)H-HYDRATE DEHYDRATASE"/>
    <property type="match status" value="1"/>
</dbReference>
<evidence type="ECO:0000256" key="17">
    <source>
        <dbReference type="HAMAP-Rule" id="MF_01965"/>
    </source>
</evidence>
<dbReference type="FunCoup" id="A0A0U5J9G0">
    <property type="interactions" value="217"/>
</dbReference>
<feature type="binding site" evidence="17">
    <location>
        <position position="256"/>
    </location>
    <ligand>
        <name>(6S)-NADPHX</name>
        <dbReference type="ChEBI" id="CHEBI:64076"/>
    </ligand>
</feature>
<evidence type="ECO:0000259" key="20">
    <source>
        <dbReference type="PROSITE" id="PS51383"/>
    </source>
</evidence>
<evidence type="ECO:0000256" key="9">
    <source>
        <dbReference type="ARBA" id="ARBA00022958"/>
    </source>
</evidence>
<comment type="function">
    <text evidence="18">Catalyzes the epimerization of the S- and R-forms of NAD(P)HX, a damaged form of NAD(P)H that is a result of enzymatic or heat-dependent hydration. This is a prerequisite for the S-specific NAD(P)H-hydrate dehydratase to allow the repair of both epimers of NAD(P)HX.</text>
</comment>
<dbReference type="STRING" id="389348.PNK_0071"/>
<feature type="binding site" evidence="17">
    <location>
        <position position="319"/>
    </location>
    <ligand>
        <name>(6S)-NADPHX</name>
        <dbReference type="ChEBI" id="CHEBI:64076"/>
    </ligand>
</feature>
<keyword evidence="7 17" id="KW-0067">ATP-binding</keyword>
<dbReference type="GO" id="GO:0005524">
    <property type="term" value="F:ATP binding"/>
    <property type="evidence" value="ECO:0007669"/>
    <property type="project" value="UniProtKB-UniRule"/>
</dbReference>
<dbReference type="Gene3D" id="3.40.1190.20">
    <property type="match status" value="1"/>
</dbReference>
<dbReference type="EC" id="4.2.1.136" evidence="19"/>
<feature type="binding site" evidence="18">
    <location>
        <position position="157"/>
    </location>
    <ligand>
        <name>K(+)</name>
        <dbReference type="ChEBI" id="CHEBI:29103"/>
    </ligand>
</feature>
<evidence type="ECO:0000256" key="14">
    <source>
        <dbReference type="ARBA" id="ARBA00025153"/>
    </source>
</evidence>
<comment type="similarity">
    <text evidence="3 19">In the N-terminal section; belongs to the NnrE/AIBP family.</text>
</comment>
<comment type="cofactor">
    <cofactor evidence="18 19">
        <name>K(+)</name>
        <dbReference type="ChEBI" id="CHEBI:29103"/>
    </cofactor>
    <text evidence="18 19">Binds 1 potassium ion per subunit.</text>
</comment>
<dbReference type="PATRIC" id="fig|389348.3.peg.86"/>
<feature type="binding site" evidence="17">
    <location>
        <position position="435"/>
    </location>
    <ligand>
        <name>(6S)-NADPHX</name>
        <dbReference type="ChEBI" id="CHEBI:64076"/>
    </ligand>
</feature>
<dbReference type="InterPro" id="IPR036652">
    <property type="entry name" value="YjeF_N_dom_sf"/>
</dbReference>
<evidence type="ECO:0000256" key="2">
    <source>
        <dbReference type="ARBA" id="ARBA00000909"/>
    </source>
</evidence>
<feature type="binding site" evidence="17">
    <location>
        <position position="367"/>
    </location>
    <ligand>
        <name>(6S)-NADPHX</name>
        <dbReference type="ChEBI" id="CHEBI:64076"/>
    </ligand>
</feature>
<keyword evidence="12 17" id="KW-0456">Lyase</keyword>
<feature type="binding site" evidence="18">
    <location>
        <position position="136"/>
    </location>
    <ligand>
        <name>(6S)-NADPHX</name>
        <dbReference type="ChEBI" id="CHEBI:64076"/>
    </ligand>
</feature>
<name>A0A0U5J9G0_9BACT</name>
<dbReference type="PROSITE" id="PS51385">
    <property type="entry name" value="YJEF_N"/>
    <property type="match status" value="1"/>
</dbReference>
<accession>A0A0U5J9G0</accession>
<comment type="function">
    <text evidence="17">Catalyzes the dehydration of the S-form of NAD(P)HX at the expense of ADP, which is converted to AMP. Together with NAD(P)HX epimerase, which catalyzes the epimerization of the S- and R-forms, the enzyme allows the repair of both epimers of NAD(P)HX, a damaged form of NAD(P)H that is a result of enzymatic or heat-dependent hydration.</text>
</comment>
<evidence type="ECO:0000313" key="22">
    <source>
        <dbReference type="EMBL" id="CUI15709.1"/>
    </source>
</evidence>
<dbReference type="AlphaFoldDB" id="A0A0U5J9G0"/>